<dbReference type="Proteomes" id="UP001652445">
    <property type="component" value="Unassembled WGS sequence"/>
</dbReference>
<keyword evidence="2" id="KW-1185">Reference proteome</keyword>
<comment type="caution">
    <text evidence="1">The sequence shown here is derived from an EMBL/GenBank/DDBJ whole genome shotgun (WGS) entry which is preliminary data.</text>
</comment>
<gene>
    <name evidence="1" type="ORF">OB236_10850</name>
</gene>
<proteinExistence type="predicted"/>
<evidence type="ECO:0000313" key="1">
    <source>
        <dbReference type="EMBL" id="MCU6792618.1"/>
    </source>
</evidence>
<organism evidence="1 2">
    <name type="scientific">Paenibacillus baimaensis</name>
    <dbReference type="NCBI Taxonomy" id="2982185"/>
    <lineage>
        <taxon>Bacteria</taxon>
        <taxon>Bacillati</taxon>
        <taxon>Bacillota</taxon>
        <taxon>Bacilli</taxon>
        <taxon>Bacillales</taxon>
        <taxon>Paenibacillaceae</taxon>
        <taxon>Paenibacillus</taxon>
    </lineage>
</organism>
<dbReference type="RefSeq" id="WP_262684002.1">
    <property type="nucleotide sequence ID" value="NZ_JAOQIO010000033.1"/>
</dbReference>
<accession>A0ABT2UD98</accession>
<dbReference type="EMBL" id="JAOQIO010000033">
    <property type="protein sequence ID" value="MCU6792618.1"/>
    <property type="molecule type" value="Genomic_DNA"/>
</dbReference>
<name>A0ABT2UD98_9BACL</name>
<evidence type="ECO:0000313" key="2">
    <source>
        <dbReference type="Proteomes" id="UP001652445"/>
    </source>
</evidence>
<sequence length="52" mass="5962">MANYILNLSVVNDEVSDTANVEIIIPDSDNDTREKISFAVTRDDNQEYYCFT</sequence>
<reference evidence="1 2" key="1">
    <citation type="submission" date="2022-09" db="EMBL/GenBank/DDBJ databases">
        <authorList>
            <person name="Han X.L."/>
            <person name="Wang Q."/>
            <person name="Lu T."/>
        </authorList>
    </citation>
    <scope>NUCLEOTIDE SEQUENCE [LARGE SCALE GENOMIC DNA]</scope>
    <source>
        <strain evidence="1 2">WQ 127069</strain>
    </source>
</reference>
<protein>
    <submittedName>
        <fullName evidence="1">Uncharacterized protein</fullName>
    </submittedName>
</protein>